<dbReference type="InterPro" id="IPR000719">
    <property type="entry name" value="Prot_kinase_dom"/>
</dbReference>
<dbReference type="AlphaFoldDB" id="A0A0R3PP96"/>
<dbReference type="OrthoDB" id="5773790at2759"/>
<dbReference type="PROSITE" id="PS50011">
    <property type="entry name" value="PROTEIN_KINASE_DOM"/>
    <property type="match status" value="1"/>
</dbReference>
<dbReference type="SUPFAM" id="SSF56112">
    <property type="entry name" value="Protein kinase-like (PK-like)"/>
    <property type="match status" value="1"/>
</dbReference>
<organism evidence="4">
    <name type="scientific">Angiostrongylus costaricensis</name>
    <name type="common">Nematode worm</name>
    <dbReference type="NCBI Taxonomy" id="334426"/>
    <lineage>
        <taxon>Eukaryota</taxon>
        <taxon>Metazoa</taxon>
        <taxon>Ecdysozoa</taxon>
        <taxon>Nematoda</taxon>
        <taxon>Chromadorea</taxon>
        <taxon>Rhabditida</taxon>
        <taxon>Rhabditina</taxon>
        <taxon>Rhabditomorpha</taxon>
        <taxon>Strongyloidea</taxon>
        <taxon>Metastrongylidae</taxon>
        <taxon>Angiostrongylus</taxon>
    </lineage>
</organism>
<reference evidence="2 3" key="2">
    <citation type="submission" date="2018-11" db="EMBL/GenBank/DDBJ databases">
        <authorList>
            <consortium name="Pathogen Informatics"/>
        </authorList>
    </citation>
    <scope>NUCLEOTIDE SEQUENCE [LARGE SCALE GENOMIC DNA]</scope>
    <source>
        <strain evidence="2 3">Costa Rica</strain>
    </source>
</reference>
<protein>
    <submittedName>
        <fullName evidence="4">Protein kinase domain-containing protein</fullName>
    </submittedName>
</protein>
<dbReference type="STRING" id="334426.A0A0R3PP96"/>
<name>A0A0R3PP96_ANGCS</name>
<feature type="domain" description="Protein kinase" evidence="1">
    <location>
        <begin position="1"/>
        <end position="302"/>
    </location>
</feature>
<dbReference type="WBParaSite" id="ACOC_0000699201-mRNA-1">
    <property type="protein sequence ID" value="ACOC_0000699201-mRNA-1"/>
    <property type="gene ID" value="ACOC_0000699201"/>
</dbReference>
<dbReference type="Gene3D" id="1.10.510.10">
    <property type="entry name" value="Transferase(Phosphotransferase) domain 1"/>
    <property type="match status" value="1"/>
</dbReference>
<evidence type="ECO:0000259" key="1">
    <source>
        <dbReference type="PROSITE" id="PS50011"/>
    </source>
</evidence>
<evidence type="ECO:0000313" key="2">
    <source>
        <dbReference type="EMBL" id="VDM58578.1"/>
    </source>
</evidence>
<keyword evidence="3" id="KW-1185">Reference proteome</keyword>
<dbReference type="EMBL" id="UYYA01003995">
    <property type="protein sequence ID" value="VDM58578.1"/>
    <property type="molecule type" value="Genomic_DNA"/>
</dbReference>
<evidence type="ECO:0000313" key="4">
    <source>
        <dbReference type="WBParaSite" id="ACOC_0000699201-mRNA-1"/>
    </source>
</evidence>
<evidence type="ECO:0000313" key="3">
    <source>
        <dbReference type="Proteomes" id="UP000267027"/>
    </source>
</evidence>
<dbReference type="PANTHER" id="PTHR11909">
    <property type="entry name" value="CASEIN KINASE-RELATED"/>
    <property type="match status" value="1"/>
</dbReference>
<accession>A0A0R3PP96</accession>
<dbReference type="InterPro" id="IPR011009">
    <property type="entry name" value="Kinase-like_dom_sf"/>
</dbReference>
<dbReference type="GO" id="GO:0005524">
    <property type="term" value="F:ATP binding"/>
    <property type="evidence" value="ECO:0007669"/>
    <property type="project" value="InterPro"/>
</dbReference>
<dbReference type="OMA" id="QPAYFSI"/>
<proteinExistence type="predicted"/>
<dbReference type="Proteomes" id="UP000267027">
    <property type="component" value="Unassembled WGS sequence"/>
</dbReference>
<dbReference type="InterPro" id="IPR050235">
    <property type="entry name" value="CK1_Ser-Thr_kinase"/>
</dbReference>
<dbReference type="GO" id="GO:0004672">
    <property type="term" value="F:protein kinase activity"/>
    <property type="evidence" value="ECO:0007669"/>
    <property type="project" value="InterPro"/>
</dbReference>
<reference evidence="4" key="1">
    <citation type="submission" date="2017-02" db="UniProtKB">
        <authorList>
            <consortium name="WormBaseParasite"/>
        </authorList>
    </citation>
    <scope>IDENTIFICATION</scope>
</reference>
<gene>
    <name evidence="2" type="ORF">ACOC_LOCUS6993</name>
</gene>
<sequence length="302" mass="35683">MRQKRADGITTDYDVYRMNSFHQIGGQKIRERLPKEKREAVLRLCRFDSDIDHKVFKHEYSMFKMLARSYTNHACRIRFPAILGRGYLGELRYLDIDDDNRRHPDIIERPQIPRPYFILEMVGPTVETFFKSDRNKHLPVHTSLFLTIGCIQALRLLHLKGFAHRNVQPAYFSIRLPRGILIRRECELCDLVAITELWTCRKYRAHLARLRTGLTYVGNWKYGSVETLSGKAPTAVDDLISCIYMMTEFVLGNVPWHTQIEKQRIINTKKEVERWKNVEDAQHNTLLTNYCKLYEWLHSQPS</sequence>